<dbReference type="Gene3D" id="3.40.710.10">
    <property type="entry name" value="DD-peptidase/beta-lactamase superfamily"/>
    <property type="match status" value="1"/>
</dbReference>
<dbReference type="PANTHER" id="PTHR46825">
    <property type="entry name" value="D-ALANYL-D-ALANINE-CARBOXYPEPTIDASE/ENDOPEPTIDASE AMPH"/>
    <property type="match status" value="1"/>
</dbReference>
<accession>A0A6G8ASH3</accession>
<dbReference type="InterPro" id="IPR050491">
    <property type="entry name" value="AmpC-like"/>
</dbReference>
<keyword evidence="5" id="KW-1185">Reference proteome</keyword>
<organism evidence="4 5">
    <name type="scientific">Vagococcus hydrophili</name>
    <dbReference type="NCBI Taxonomy" id="2714947"/>
    <lineage>
        <taxon>Bacteria</taxon>
        <taxon>Bacillati</taxon>
        <taxon>Bacillota</taxon>
        <taxon>Bacilli</taxon>
        <taxon>Lactobacillales</taxon>
        <taxon>Enterococcaceae</taxon>
        <taxon>Vagococcus</taxon>
    </lineage>
</organism>
<evidence type="ECO:0000256" key="2">
    <source>
        <dbReference type="SAM" id="SignalP"/>
    </source>
</evidence>
<dbReference type="PANTHER" id="PTHR46825:SF9">
    <property type="entry name" value="BETA-LACTAMASE-RELATED DOMAIN-CONTAINING PROTEIN"/>
    <property type="match status" value="1"/>
</dbReference>
<dbReference type="InterPro" id="IPR001466">
    <property type="entry name" value="Beta-lactam-related"/>
</dbReference>
<feature type="transmembrane region" description="Helical" evidence="1">
    <location>
        <begin position="602"/>
        <end position="625"/>
    </location>
</feature>
<name>A0A6G8ASH3_9ENTE</name>
<keyword evidence="1" id="KW-0472">Membrane</keyword>
<keyword evidence="2" id="KW-0732">Signal</keyword>
<feature type="transmembrane region" description="Helical" evidence="1">
    <location>
        <begin position="496"/>
        <end position="519"/>
    </location>
</feature>
<evidence type="ECO:0000313" key="4">
    <source>
        <dbReference type="EMBL" id="QIL47875.1"/>
    </source>
</evidence>
<evidence type="ECO:0000256" key="1">
    <source>
        <dbReference type="SAM" id="Phobius"/>
    </source>
</evidence>
<keyword evidence="1" id="KW-1133">Transmembrane helix</keyword>
<gene>
    <name evidence="4" type="ORF">G7082_04685</name>
</gene>
<reference evidence="4 5" key="1">
    <citation type="submission" date="2020-03" db="EMBL/GenBank/DDBJ databases">
        <title>Vagococcus sp. nov., isolated from beetles.</title>
        <authorList>
            <person name="Hyun D.-W."/>
            <person name="Bae J.-W."/>
        </authorList>
    </citation>
    <scope>NUCLEOTIDE SEQUENCE [LARGE SCALE GENOMIC DNA]</scope>
    <source>
        <strain evidence="4 5">HDW17B</strain>
    </source>
</reference>
<proteinExistence type="predicted"/>
<feature type="chain" id="PRO_5039171899" evidence="2">
    <location>
        <begin position="26"/>
        <end position="633"/>
    </location>
</feature>
<evidence type="ECO:0000313" key="5">
    <source>
        <dbReference type="Proteomes" id="UP000501747"/>
    </source>
</evidence>
<dbReference type="AlphaFoldDB" id="A0A6G8ASH3"/>
<feature type="transmembrane region" description="Helical" evidence="1">
    <location>
        <begin position="531"/>
        <end position="552"/>
    </location>
</feature>
<dbReference type="RefSeq" id="WP_166034045.1">
    <property type="nucleotide sequence ID" value="NZ_CP049887.1"/>
</dbReference>
<keyword evidence="1" id="KW-0812">Transmembrane</keyword>
<feature type="domain" description="Beta-lactamase-related" evidence="3">
    <location>
        <begin position="42"/>
        <end position="364"/>
    </location>
</feature>
<dbReference type="InterPro" id="IPR012338">
    <property type="entry name" value="Beta-lactam/transpept-like"/>
</dbReference>
<dbReference type="SUPFAM" id="SSF56601">
    <property type="entry name" value="beta-lactamase/transpeptidase-like"/>
    <property type="match status" value="1"/>
</dbReference>
<feature type="signal peptide" evidence="2">
    <location>
        <begin position="1"/>
        <end position="25"/>
    </location>
</feature>
<feature type="transmembrane region" description="Helical" evidence="1">
    <location>
        <begin position="572"/>
        <end position="590"/>
    </location>
</feature>
<dbReference type="EMBL" id="CP049887">
    <property type="protein sequence ID" value="QIL47875.1"/>
    <property type="molecule type" value="Genomic_DNA"/>
</dbReference>
<dbReference type="KEGG" id="vhy:G7082_04685"/>
<dbReference type="Proteomes" id="UP000501747">
    <property type="component" value="Chromosome"/>
</dbReference>
<dbReference type="Pfam" id="PF00144">
    <property type="entry name" value="Beta-lactamase"/>
    <property type="match status" value="1"/>
</dbReference>
<protein>
    <submittedName>
        <fullName evidence="4">Beta-lactamase family protein</fullName>
    </submittedName>
</protein>
<sequence>MNTIKKWHLFLLAFTTLLMTQSANIVEAESLTNQDEVKSFVDTHMEKDLDKYHIPGAVIAIVKDDEILYSKGYGMADISKDKKVDADKSMFRIASTTKLFTWTAVMQLVEAGKIDLDTDINTYLTSFKVPNTFDKPITMRDLMTHTAGFEEGGVGYQITTDTKRLNTTIAETLEKHALARVRPPGEKASYSNYGAALAGLIVEDVSGLSYTDYIQENIFNTLDMKHATLAEPLPKKYKDNEVIGYNYTNEKFTPGIPTYEGGFSPAGAGTVSANDMAKFMLAHLNNGTTQGKRLLDKKTTNTMHQTAFRFDKRLPGSALGFQEGEINGKKTLSHAGADTMFITDLYLVPEENIGIFLSYSGGQADDALASMKKHIFDYLFPITKKESPTFIPSTKEELANFTGSYKFTRRNYSHIDKFFSLLVEMKVAQENGQLVIGQGNEKEYFKKIDTNLFQQVDGQQKISFKTDKSGKATDMLLSIMPDMPLEKTTFWDQSSVWLILLAISIAIFIIVTIILLIQLKRNKKISHHSKQTIWLTIITAIISILTLGLTVTNVLNMDVLQRLSEVTLALKLFLFLPLFVGGLTCILLVRNGMDWFKKESSLVIRILTTTVFLAALTTSLFFIHWNLMGWLFG</sequence>
<evidence type="ECO:0000259" key="3">
    <source>
        <dbReference type="Pfam" id="PF00144"/>
    </source>
</evidence>